<dbReference type="GO" id="GO:0032259">
    <property type="term" value="P:methylation"/>
    <property type="evidence" value="ECO:0007669"/>
    <property type="project" value="UniProtKB-KW"/>
</dbReference>
<reference evidence="1 2" key="1">
    <citation type="journal article" date="2019" name="Philos. Trans. R. Soc. Lond., B, Biol. Sci.">
        <title>Ant behaviour and brain gene expression of defending hosts depend on the ecological success of the intruding social parasite.</title>
        <authorList>
            <person name="Kaur R."/>
            <person name="Stoldt M."/>
            <person name="Jongepier E."/>
            <person name="Feldmeyer B."/>
            <person name="Menzel F."/>
            <person name="Bornberg-Bauer E."/>
            <person name="Foitzik S."/>
        </authorList>
    </citation>
    <scope>NUCLEOTIDE SEQUENCE [LARGE SCALE GENOMIC DNA]</scope>
    <source>
        <tissue evidence="1">Whole body</tissue>
    </source>
</reference>
<dbReference type="Gene3D" id="2.60.120.650">
    <property type="entry name" value="Cupin"/>
    <property type="match status" value="1"/>
</dbReference>
<dbReference type="STRING" id="300112.A0A4S2KW76"/>
<name>A0A4S2KW76_9HYME</name>
<keyword evidence="2" id="KW-1185">Reference proteome</keyword>
<accession>A0A4S2KW76</accession>
<protein>
    <submittedName>
        <fullName evidence="1">Lysine-specific demethylase 6B</fullName>
    </submittedName>
</protein>
<keyword evidence="1" id="KW-0808">Transferase</keyword>
<sequence>MQRLQHYFRKSEDLFKKSKDLLVTQESSQNCILQSNKGKGLNGVPKCSLVSDCSTPDLSDQQLTKEQLSPLTESYSIESKEEAFHPKLQEICLKNPITLVEKNPNLSIKIRKQIKYASDEN</sequence>
<keyword evidence="1" id="KW-0489">Methyltransferase</keyword>
<organism evidence="1 2">
    <name type="scientific">Temnothorax longispinosus</name>
    <dbReference type="NCBI Taxonomy" id="300112"/>
    <lineage>
        <taxon>Eukaryota</taxon>
        <taxon>Metazoa</taxon>
        <taxon>Ecdysozoa</taxon>
        <taxon>Arthropoda</taxon>
        <taxon>Hexapoda</taxon>
        <taxon>Insecta</taxon>
        <taxon>Pterygota</taxon>
        <taxon>Neoptera</taxon>
        <taxon>Endopterygota</taxon>
        <taxon>Hymenoptera</taxon>
        <taxon>Apocrita</taxon>
        <taxon>Aculeata</taxon>
        <taxon>Formicoidea</taxon>
        <taxon>Formicidae</taxon>
        <taxon>Myrmicinae</taxon>
        <taxon>Temnothorax</taxon>
    </lineage>
</organism>
<dbReference type="EMBL" id="QBLH01001296">
    <property type="protein sequence ID" value="TGZ52337.1"/>
    <property type="molecule type" value="Genomic_DNA"/>
</dbReference>
<proteinExistence type="predicted"/>
<dbReference type="AlphaFoldDB" id="A0A4S2KW76"/>
<dbReference type="GO" id="GO:0008168">
    <property type="term" value="F:methyltransferase activity"/>
    <property type="evidence" value="ECO:0007669"/>
    <property type="project" value="UniProtKB-KW"/>
</dbReference>
<evidence type="ECO:0000313" key="1">
    <source>
        <dbReference type="EMBL" id="TGZ52337.1"/>
    </source>
</evidence>
<dbReference type="Proteomes" id="UP000310200">
    <property type="component" value="Unassembled WGS sequence"/>
</dbReference>
<gene>
    <name evidence="1" type="ORF">DBV15_11724</name>
</gene>
<evidence type="ECO:0000313" key="2">
    <source>
        <dbReference type="Proteomes" id="UP000310200"/>
    </source>
</evidence>
<comment type="caution">
    <text evidence="1">The sequence shown here is derived from an EMBL/GenBank/DDBJ whole genome shotgun (WGS) entry which is preliminary data.</text>
</comment>